<evidence type="ECO:0000313" key="3">
    <source>
        <dbReference type="Proteomes" id="UP000536534"/>
    </source>
</evidence>
<dbReference type="Gene3D" id="2.40.33.20">
    <property type="entry name" value="PK beta-barrel domain-like"/>
    <property type="match status" value="1"/>
</dbReference>
<gene>
    <name evidence="2" type="ORF">GX576_05050</name>
</gene>
<evidence type="ECO:0000313" key="2">
    <source>
        <dbReference type="EMBL" id="NLF53759.1"/>
    </source>
</evidence>
<comment type="caution">
    <text evidence="2">The sequence shown here is derived from an EMBL/GenBank/DDBJ whole genome shotgun (WGS) entry which is preliminary data.</text>
</comment>
<dbReference type="InterPro" id="IPR011037">
    <property type="entry name" value="Pyrv_Knase-like_insert_dom_sf"/>
</dbReference>
<dbReference type="GO" id="GO:0030151">
    <property type="term" value="F:molybdenum ion binding"/>
    <property type="evidence" value="ECO:0007669"/>
    <property type="project" value="InterPro"/>
</dbReference>
<dbReference type="AlphaFoldDB" id="A0A7X7R7P9"/>
<dbReference type="EMBL" id="JAAYYV010000132">
    <property type="protein sequence ID" value="NLF53759.1"/>
    <property type="molecule type" value="Genomic_DNA"/>
</dbReference>
<sequence length="227" mass="24604">MSRPPSCTLEQLFVGGLRPLPPEGQATGIFKTATVAPVRLGFEGLDGDRHGDPRHHGGAEKALHQYPAGHYRVLAARFPEIADLLVPGVLGENVSTTGMDEHVACIGDIYRIGGATVQLSQPRQPCWRINHRLGVEMASRFVAENGLTGWYYRVLDVGLVASGDEIVLLERPNPALTLARYWRAINVHRPDPALLREIAGAPGLAGDKAARLRDRADWLDGNRAASA</sequence>
<accession>A0A7X7R7P9</accession>
<protein>
    <submittedName>
        <fullName evidence="2">MOSC domain-containing protein</fullName>
    </submittedName>
</protein>
<proteinExistence type="predicted"/>
<reference evidence="2 3" key="1">
    <citation type="journal article" date="2020" name="Biotechnol. Biofuels">
        <title>New insights from the biogas microbiome by comprehensive genome-resolved metagenomics of nearly 1600 species originating from multiple anaerobic digesters.</title>
        <authorList>
            <person name="Campanaro S."/>
            <person name="Treu L."/>
            <person name="Rodriguez-R L.M."/>
            <person name="Kovalovszki A."/>
            <person name="Ziels R.M."/>
            <person name="Maus I."/>
            <person name="Zhu X."/>
            <person name="Kougias P.G."/>
            <person name="Basile A."/>
            <person name="Luo G."/>
            <person name="Schluter A."/>
            <person name="Konstantinidis K.T."/>
            <person name="Angelidaki I."/>
        </authorList>
    </citation>
    <scope>NUCLEOTIDE SEQUENCE [LARGE SCALE GENOMIC DNA]</scope>
    <source>
        <strain evidence="2">AS06rmzACSIP_256</strain>
    </source>
</reference>
<dbReference type="GO" id="GO:0030170">
    <property type="term" value="F:pyridoxal phosphate binding"/>
    <property type="evidence" value="ECO:0007669"/>
    <property type="project" value="InterPro"/>
</dbReference>
<dbReference type="GO" id="GO:0003824">
    <property type="term" value="F:catalytic activity"/>
    <property type="evidence" value="ECO:0007669"/>
    <property type="project" value="InterPro"/>
</dbReference>
<name>A0A7X7R7P9_9RHOO</name>
<dbReference type="PROSITE" id="PS51340">
    <property type="entry name" value="MOSC"/>
    <property type="match status" value="1"/>
</dbReference>
<dbReference type="OrthoDB" id="9796486at2"/>
<feature type="domain" description="MOSC" evidence="1">
    <location>
        <begin position="32"/>
        <end position="169"/>
    </location>
</feature>
<dbReference type="Proteomes" id="UP000536534">
    <property type="component" value="Unassembled WGS sequence"/>
</dbReference>
<dbReference type="InterPro" id="IPR052353">
    <property type="entry name" value="Benzoxazolinone_Detox_Enz"/>
</dbReference>
<dbReference type="SUPFAM" id="SSF50800">
    <property type="entry name" value="PK beta-barrel domain-like"/>
    <property type="match status" value="1"/>
</dbReference>
<dbReference type="InterPro" id="IPR005302">
    <property type="entry name" value="MoCF_Sase_C"/>
</dbReference>
<dbReference type="PANTHER" id="PTHR30212:SF2">
    <property type="entry name" value="PROTEIN YIIM"/>
    <property type="match status" value="1"/>
</dbReference>
<evidence type="ECO:0000259" key="1">
    <source>
        <dbReference type="PROSITE" id="PS51340"/>
    </source>
</evidence>
<dbReference type="PANTHER" id="PTHR30212">
    <property type="entry name" value="PROTEIN YIIM"/>
    <property type="match status" value="1"/>
</dbReference>
<dbReference type="Pfam" id="PF03473">
    <property type="entry name" value="MOSC"/>
    <property type="match status" value="1"/>
</dbReference>
<organism evidence="2 3">
    <name type="scientific">Thauera phenolivorans</name>
    <dbReference type="NCBI Taxonomy" id="1792543"/>
    <lineage>
        <taxon>Bacteria</taxon>
        <taxon>Pseudomonadati</taxon>
        <taxon>Pseudomonadota</taxon>
        <taxon>Betaproteobacteria</taxon>
        <taxon>Rhodocyclales</taxon>
        <taxon>Zoogloeaceae</taxon>
        <taxon>Thauera</taxon>
    </lineage>
</organism>